<dbReference type="Proteomes" id="UP000610124">
    <property type="component" value="Unassembled WGS sequence"/>
</dbReference>
<dbReference type="Pfam" id="PF12802">
    <property type="entry name" value="MarR_2"/>
    <property type="match status" value="1"/>
</dbReference>
<reference evidence="3" key="3">
    <citation type="submission" date="2016-08" db="EMBL/GenBank/DDBJ databases">
        <title>Sequencing, Assembly and Comparative Genomics of S. aureofaciens ATCC 10762.</title>
        <authorList>
            <person name="Gradnigo J.S."/>
            <person name="Johnson N."/>
            <person name="Somerville G.A."/>
        </authorList>
    </citation>
    <scope>NUCLEOTIDE SEQUENCE [LARGE SCALE GENOMIC DNA]</scope>
    <source>
        <strain evidence="3">ATCC 10762</strain>
    </source>
</reference>
<evidence type="ECO:0000313" key="3">
    <source>
        <dbReference type="EMBL" id="OEV38951.1"/>
    </source>
</evidence>
<evidence type="ECO:0000313" key="4">
    <source>
        <dbReference type="Proteomes" id="UP000037395"/>
    </source>
</evidence>
<evidence type="ECO:0000313" key="2">
    <source>
        <dbReference type="EMBL" id="GGV07115.1"/>
    </source>
</evidence>
<feature type="domain" description="HTH marR-type" evidence="1">
    <location>
        <begin position="16"/>
        <end position="68"/>
    </location>
</feature>
<dbReference type="GO" id="GO:0003677">
    <property type="term" value="F:DNA binding"/>
    <property type="evidence" value="ECO:0007669"/>
    <property type="project" value="InterPro"/>
</dbReference>
<dbReference type="InterPro" id="IPR000835">
    <property type="entry name" value="HTH_MarR-typ"/>
</dbReference>
<name>A0A1E7NE19_KITAU</name>
<dbReference type="EMBL" id="JPRF03000002">
    <property type="protein sequence ID" value="OEV38951.1"/>
    <property type="molecule type" value="Genomic_DNA"/>
</dbReference>
<dbReference type="EMBL" id="BMUB01000043">
    <property type="protein sequence ID" value="GGV07115.1"/>
    <property type="molecule type" value="Genomic_DNA"/>
</dbReference>
<accession>A0A1E7NE19</accession>
<dbReference type="GO" id="GO:0006355">
    <property type="term" value="P:regulation of DNA-templated transcription"/>
    <property type="evidence" value="ECO:0007669"/>
    <property type="project" value="InterPro"/>
</dbReference>
<dbReference type="KEGG" id="kau:B6264_29960"/>
<dbReference type="SUPFAM" id="SSF46785">
    <property type="entry name" value="Winged helix' DNA-binding domain"/>
    <property type="match status" value="1"/>
</dbReference>
<dbReference type="GeneID" id="97490134"/>
<reference evidence="2" key="1">
    <citation type="journal article" date="2014" name="Int. J. Syst. Evol. Microbiol.">
        <title>Complete genome sequence of Corynebacterium casei LMG S-19264T (=DSM 44701T), isolated from a smear-ripened cheese.</title>
        <authorList>
            <consortium name="US DOE Joint Genome Institute (JGI-PGF)"/>
            <person name="Walter F."/>
            <person name="Albersmeier A."/>
            <person name="Kalinowski J."/>
            <person name="Ruckert C."/>
        </authorList>
    </citation>
    <scope>NUCLEOTIDE SEQUENCE</scope>
    <source>
        <strain evidence="2">JCM 4434</strain>
    </source>
</reference>
<dbReference type="Proteomes" id="UP000037395">
    <property type="component" value="Unassembled WGS sequence"/>
</dbReference>
<accession>A0A8H9HZM7</accession>
<dbReference type="OrthoDB" id="3871251at2"/>
<sequence>MLMVTDLFGMLRRLELTPTATNVLSVMVERQNPGGVVPITQQDIAEELQILPSVVSRGMTLLVERGLVLRKGYRYRLHPAIAGYSSELEMQAAMARAAREGVPPILIPDYQAAPPKAGRSRLRAVS</sequence>
<dbReference type="InterPro" id="IPR036388">
    <property type="entry name" value="WH-like_DNA-bd_sf"/>
</dbReference>
<evidence type="ECO:0000259" key="1">
    <source>
        <dbReference type="Pfam" id="PF12802"/>
    </source>
</evidence>
<gene>
    <name evidence="2" type="ORF">GCM10010502_72820</name>
    <name evidence="3" type="ORF">HS99_0017705</name>
</gene>
<keyword evidence="4" id="KW-1185">Reference proteome</keyword>
<organism evidence="3 4">
    <name type="scientific">Kitasatospora aureofaciens</name>
    <name type="common">Streptomyces aureofaciens</name>
    <dbReference type="NCBI Taxonomy" id="1894"/>
    <lineage>
        <taxon>Bacteria</taxon>
        <taxon>Bacillati</taxon>
        <taxon>Actinomycetota</taxon>
        <taxon>Actinomycetes</taxon>
        <taxon>Kitasatosporales</taxon>
        <taxon>Streptomycetaceae</taxon>
        <taxon>Kitasatospora</taxon>
    </lineage>
</organism>
<protein>
    <recommendedName>
        <fullName evidence="1">HTH marR-type domain-containing protein</fullName>
    </recommendedName>
</protein>
<reference evidence="2" key="5">
    <citation type="submission" date="2020-09" db="EMBL/GenBank/DDBJ databases">
        <authorList>
            <person name="Sun Q."/>
            <person name="Ohkuma M."/>
        </authorList>
    </citation>
    <scope>NUCLEOTIDE SEQUENCE</scope>
    <source>
        <strain evidence="2">JCM 4434</strain>
    </source>
</reference>
<comment type="caution">
    <text evidence="3">The sequence shown here is derived from an EMBL/GenBank/DDBJ whole genome shotgun (WGS) entry which is preliminary data.</text>
</comment>
<reference evidence="4" key="4">
    <citation type="submission" date="2016-08" db="EMBL/GenBank/DDBJ databases">
        <title>Sequencing, assembly and comparative genomics of S. aureofaciens ATCC 10762.</title>
        <authorList>
            <person name="Gradnigo J.S."/>
            <person name="Johnson N."/>
            <person name="Somerville G.A."/>
        </authorList>
    </citation>
    <scope>NUCLEOTIDE SEQUENCE [LARGE SCALE GENOMIC DNA]</scope>
    <source>
        <strain evidence="4">ATCC 10762 / DSM 40127 / CCM 3239 / JCM 4008 / LMG 5968 / NBRC 12843 / NCIMB 8234 / A-377</strain>
    </source>
</reference>
<dbReference type="InterPro" id="IPR036390">
    <property type="entry name" value="WH_DNA-bd_sf"/>
</dbReference>
<reference evidence="3 4" key="2">
    <citation type="submission" date="2014-07" db="EMBL/GenBank/DDBJ databases">
        <authorList>
            <person name="Zhang J.E."/>
            <person name="Yang H."/>
            <person name="Guo J."/>
            <person name="Deng Z."/>
            <person name="Luo H."/>
            <person name="Luo M."/>
            <person name="Zhao B."/>
        </authorList>
    </citation>
    <scope>NUCLEOTIDE SEQUENCE [LARGE SCALE GENOMIC DNA]</scope>
    <source>
        <strain evidence="3">ATCC 10762</strain>
        <strain evidence="4">ATCC 10762 / DSM 40127 / CCM 3239 / JCM 4008 / LMG 5968 / NBRC 12843 / NCIMB 8234 / A-377</strain>
    </source>
</reference>
<proteinExistence type="predicted"/>
<dbReference type="AlphaFoldDB" id="A0A1E7NE19"/>
<dbReference type="Gene3D" id="1.10.10.10">
    <property type="entry name" value="Winged helix-like DNA-binding domain superfamily/Winged helix DNA-binding domain"/>
    <property type="match status" value="1"/>
</dbReference>
<dbReference type="RefSeq" id="WP_050366277.1">
    <property type="nucleotide sequence ID" value="NZ_BMUB01000043.1"/>
</dbReference>